<dbReference type="Pfam" id="PF12419">
    <property type="entry name" value="DUF3670"/>
    <property type="match status" value="1"/>
</dbReference>
<dbReference type="InterPro" id="IPR038718">
    <property type="entry name" value="SNF2-like_sf"/>
</dbReference>
<protein>
    <submittedName>
        <fullName evidence="5">SNF2-related protein</fullName>
    </submittedName>
</protein>
<evidence type="ECO:0000259" key="4">
    <source>
        <dbReference type="PROSITE" id="PS51194"/>
    </source>
</evidence>
<dbReference type="CDD" id="cd18793">
    <property type="entry name" value="SF2_C_SNF"/>
    <property type="match status" value="1"/>
</dbReference>
<keyword evidence="1" id="KW-0378">Hydrolase</keyword>
<dbReference type="Gene3D" id="3.40.50.300">
    <property type="entry name" value="P-loop containing nucleotide triphosphate hydrolases"/>
    <property type="match status" value="1"/>
</dbReference>
<accession>A0ABV6R7A1</accession>
<organism evidence="5 6">
    <name type="scientific">Brachybacterium hainanense</name>
    <dbReference type="NCBI Taxonomy" id="1541174"/>
    <lineage>
        <taxon>Bacteria</taxon>
        <taxon>Bacillati</taxon>
        <taxon>Actinomycetota</taxon>
        <taxon>Actinomycetes</taxon>
        <taxon>Micrococcales</taxon>
        <taxon>Dermabacteraceae</taxon>
        <taxon>Brachybacterium</taxon>
    </lineage>
</organism>
<dbReference type="SUPFAM" id="SSF52540">
    <property type="entry name" value="P-loop containing nucleoside triphosphate hydrolases"/>
    <property type="match status" value="2"/>
</dbReference>
<keyword evidence="6" id="KW-1185">Reference proteome</keyword>
<dbReference type="InterPro" id="IPR027417">
    <property type="entry name" value="P-loop_NTPase"/>
</dbReference>
<sequence length="1081" mass="117282">MSLYRLDLHLREGDVPVLHAAVRTERGSWLQLQDLDTLRADVPGPLAEALGPGGPLRHRVTVPRPGGRQAQVRGLALRGEQLIAVLDALVQLLRASSRAEDPLAALLPVLEAGRGAQIDEQVMITPELIAALIRDLHAQRLVRTRRLRIDLGEQFGEMRARWLPLEEEPGPLLGQLVDARARRAFAHHLARAPFAADGEPLDLLPGLAGSSALRADLPALRAAERAVDAYLDSGRARVALQSTDNELVVRLFEPSPGAAGAGSLWPLQTCLREADGTVHPVAVLQALGDVSATGAIEASAEVMRLAPVVRQAAVDETGVDWLLTTAQASDFLSHDAPALEAAGVTVLLPREWTRMRTTLMAEASEEPPERRPQGTGVGIQAMASFRWKLAVGDLELTEEEIEEIREAQAELVQLRGRWVRLDRTTLRAAETFLDRFAAQARRRGDVDGLPAFDPERLQRLHPRAGKPVAPGSADLSAGVTGSPGARAGDEVRTDWASLFALLISGEADQVDVSVSRVVHGGGGRWSNSLGRLLPGGAGAVGFPPPPTLRAVLRPYQVAGLNWMWALHELGLGGILADDMGLGKTMQVLALLVREREDIALLAQAGTGAAGQPEEGPALPIAQDDALHERLLARHRIDEELRPGPTLLVCPMSVVGSWQREARTFAPQLAVHVHHGGDRIRDESFGEGAMDMDLVITTYSLLARDLAVLQQVPWQRIVFDEAQHLKNRGTAVSAASRRIEARHRLALTGTPVENRLADLHSLMDVVNPGVLGPSRTFQEAIAQPIEDEGDSSALSRLRWVTAPFILRRVKTDRSIISDLPEKVEMTTLVNLTAEQAGLYEALVAELMTQIDGADEKQRRTLVTSTLTRLKQVCNHPAHYLGDGSAILRAGEHRSGKLEVVDTLLENAFAEGEKVLLFTQFTTFGHMLVPYWRERFGLDIPFLHGGVAKQDRDTMVAEFQAAPDAPGAMLLSLRAGGTGITLTAANHVVHLDRWWNPAVENQATDRAFRIGQRKDVQVRKLVSAGTVEERIDQVLADKQGLADLTIAPGEGWLADLDDRSLLGLLAYIDPEAPPQGGREGRRG</sequence>
<dbReference type="Gene3D" id="3.40.50.10810">
    <property type="entry name" value="Tandem AAA-ATPase domain"/>
    <property type="match status" value="1"/>
</dbReference>
<gene>
    <name evidence="5" type="ORF">ACFFF6_02705</name>
</gene>
<dbReference type="RefSeq" id="WP_376977984.1">
    <property type="nucleotide sequence ID" value="NZ_JBHLSV010000002.1"/>
</dbReference>
<dbReference type="EMBL" id="JBHLSV010000002">
    <property type="protein sequence ID" value="MFC0672861.1"/>
    <property type="molecule type" value="Genomic_DNA"/>
</dbReference>
<dbReference type="Pfam" id="PF00176">
    <property type="entry name" value="SNF2-rel_dom"/>
    <property type="match status" value="1"/>
</dbReference>
<dbReference type="InterPro" id="IPR014001">
    <property type="entry name" value="Helicase_ATP-bd"/>
</dbReference>
<dbReference type="PROSITE" id="PS51194">
    <property type="entry name" value="HELICASE_CTER"/>
    <property type="match status" value="1"/>
</dbReference>
<evidence type="ECO:0000259" key="3">
    <source>
        <dbReference type="PROSITE" id="PS51192"/>
    </source>
</evidence>
<evidence type="ECO:0000256" key="2">
    <source>
        <dbReference type="SAM" id="MobiDB-lite"/>
    </source>
</evidence>
<evidence type="ECO:0000313" key="5">
    <source>
        <dbReference type="EMBL" id="MFC0672861.1"/>
    </source>
</evidence>
<dbReference type="InterPro" id="IPR049730">
    <property type="entry name" value="SNF2/RAD54-like_C"/>
</dbReference>
<feature type="domain" description="Helicase C-terminal" evidence="4">
    <location>
        <begin position="898"/>
        <end position="1055"/>
    </location>
</feature>
<comment type="caution">
    <text evidence="5">The sequence shown here is derived from an EMBL/GenBank/DDBJ whole genome shotgun (WGS) entry which is preliminary data.</text>
</comment>
<dbReference type="Pfam" id="PF00271">
    <property type="entry name" value="Helicase_C"/>
    <property type="match status" value="1"/>
</dbReference>
<dbReference type="InterPro" id="IPR000330">
    <property type="entry name" value="SNF2_N"/>
</dbReference>
<dbReference type="PANTHER" id="PTHR10799">
    <property type="entry name" value="SNF2/RAD54 HELICASE FAMILY"/>
    <property type="match status" value="1"/>
</dbReference>
<feature type="domain" description="Helicase ATP-binding" evidence="3">
    <location>
        <begin position="564"/>
        <end position="768"/>
    </location>
</feature>
<reference evidence="5 6" key="1">
    <citation type="submission" date="2024-09" db="EMBL/GenBank/DDBJ databases">
        <authorList>
            <person name="Sun Q."/>
            <person name="Mori K."/>
        </authorList>
    </citation>
    <scope>NUCLEOTIDE SEQUENCE [LARGE SCALE GENOMIC DNA]</scope>
    <source>
        <strain evidence="5 6">CICC 10874</strain>
    </source>
</reference>
<dbReference type="SMART" id="SM00487">
    <property type="entry name" value="DEXDc"/>
    <property type="match status" value="1"/>
</dbReference>
<dbReference type="PROSITE" id="PS51192">
    <property type="entry name" value="HELICASE_ATP_BIND_1"/>
    <property type="match status" value="1"/>
</dbReference>
<evidence type="ECO:0000256" key="1">
    <source>
        <dbReference type="ARBA" id="ARBA00022801"/>
    </source>
</evidence>
<evidence type="ECO:0000313" key="6">
    <source>
        <dbReference type="Proteomes" id="UP001589793"/>
    </source>
</evidence>
<proteinExistence type="predicted"/>
<dbReference type="InterPro" id="IPR022138">
    <property type="entry name" value="DUF3670"/>
</dbReference>
<dbReference type="InterPro" id="IPR001650">
    <property type="entry name" value="Helicase_C-like"/>
</dbReference>
<feature type="region of interest" description="Disordered" evidence="2">
    <location>
        <begin position="463"/>
        <end position="488"/>
    </location>
</feature>
<name>A0ABV6R7A1_9MICO</name>
<dbReference type="SMART" id="SM00490">
    <property type="entry name" value="HELICc"/>
    <property type="match status" value="1"/>
</dbReference>
<dbReference type="Proteomes" id="UP001589793">
    <property type="component" value="Unassembled WGS sequence"/>
</dbReference>